<feature type="transmembrane region" description="Helical" evidence="6">
    <location>
        <begin position="125"/>
        <end position="145"/>
    </location>
</feature>
<feature type="compositionally biased region" description="Low complexity" evidence="5">
    <location>
        <begin position="309"/>
        <end position="318"/>
    </location>
</feature>
<feature type="compositionally biased region" description="Basic and acidic residues" evidence="5">
    <location>
        <begin position="335"/>
        <end position="346"/>
    </location>
</feature>
<feature type="transmembrane region" description="Helical" evidence="6">
    <location>
        <begin position="99"/>
        <end position="119"/>
    </location>
</feature>
<dbReference type="AlphaFoldDB" id="A0A0D0CM28"/>
<feature type="region of interest" description="Disordered" evidence="5">
    <location>
        <begin position="309"/>
        <end position="346"/>
    </location>
</feature>
<keyword evidence="9" id="KW-1185">Reference proteome</keyword>
<protein>
    <recommendedName>
        <fullName evidence="7">Sugar phosphate transporter domain-containing protein</fullName>
    </recommendedName>
</protein>
<dbReference type="HOGENOM" id="CLU_044894_0_1_1"/>
<evidence type="ECO:0000259" key="7">
    <source>
        <dbReference type="Pfam" id="PF03151"/>
    </source>
</evidence>
<feature type="transmembrane region" description="Helical" evidence="6">
    <location>
        <begin position="157"/>
        <end position="176"/>
    </location>
</feature>
<accession>A0A0D0CM28</accession>
<dbReference type="Pfam" id="PF03151">
    <property type="entry name" value="TPT"/>
    <property type="match status" value="1"/>
</dbReference>
<comment type="subcellular location">
    <subcellularLocation>
        <location evidence="1">Membrane</location>
        <topology evidence="1">Multi-pass membrane protein</topology>
    </subcellularLocation>
</comment>
<sequence>MAVSRQVVAVVSFYMLAALVMVFVNKMVLNAAPNLTVLFMFFQSLTTVILLMVTSRFFNFVELPTIEYDTARKLAPLILVDTCGFTFNALCLRDIEAAFYQIARGLVLPLTIAVVALSGRSRPSWSVVGCASVVTFGFFLGVSFSEDVPARAVPTPLGLFYGFLSSLSIAFHAVLVKSSLPHVNGSSTMLSFWSNLGSAVLLGCLAGLKGEIYEFWGMVNNNSAWDWATFCWGNIVTGIFGFLISIAGILSVKVTSPVTHMFSSAARSVLQILLGVKIFGDIVTTQRAASAFIILTGTLLYTYVKSQESATTSTSQETNDTSPKDLESQLSDARGAVDEKSRSPSE</sequence>
<name>A0A0D0CM28_9AGAR</name>
<dbReference type="Proteomes" id="UP000053593">
    <property type="component" value="Unassembled WGS sequence"/>
</dbReference>
<dbReference type="InterPro" id="IPR004853">
    <property type="entry name" value="Sugar_P_trans_dom"/>
</dbReference>
<feature type="transmembrane region" description="Helical" evidence="6">
    <location>
        <begin position="229"/>
        <end position="252"/>
    </location>
</feature>
<dbReference type="InterPro" id="IPR050186">
    <property type="entry name" value="TPT_transporter"/>
</dbReference>
<keyword evidence="3 6" id="KW-1133">Transmembrane helix</keyword>
<feature type="transmembrane region" description="Helical" evidence="6">
    <location>
        <begin position="288"/>
        <end position="304"/>
    </location>
</feature>
<proteinExistence type="predicted"/>
<evidence type="ECO:0000256" key="2">
    <source>
        <dbReference type="ARBA" id="ARBA00022692"/>
    </source>
</evidence>
<reference evidence="8 9" key="1">
    <citation type="submission" date="2014-04" db="EMBL/GenBank/DDBJ databases">
        <title>Evolutionary Origins and Diversification of the Mycorrhizal Mutualists.</title>
        <authorList>
            <consortium name="DOE Joint Genome Institute"/>
            <consortium name="Mycorrhizal Genomics Consortium"/>
            <person name="Kohler A."/>
            <person name="Kuo A."/>
            <person name="Nagy L.G."/>
            <person name="Floudas D."/>
            <person name="Copeland A."/>
            <person name="Barry K.W."/>
            <person name="Cichocki N."/>
            <person name="Veneault-Fourrey C."/>
            <person name="LaButti K."/>
            <person name="Lindquist E.A."/>
            <person name="Lipzen A."/>
            <person name="Lundell T."/>
            <person name="Morin E."/>
            <person name="Murat C."/>
            <person name="Riley R."/>
            <person name="Ohm R."/>
            <person name="Sun H."/>
            <person name="Tunlid A."/>
            <person name="Henrissat B."/>
            <person name="Grigoriev I.V."/>
            <person name="Hibbett D.S."/>
            <person name="Martin F."/>
        </authorList>
    </citation>
    <scope>NUCLEOTIDE SEQUENCE [LARGE SCALE GENOMIC DNA]</scope>
    <source>
        <strain evidence="8 9">FD-317 M1</strain>
    </source>
</reference>
<evidence type="ECO:0000256" key="1">
    <source>
        <dbReference type="ARBA" id="ARBA00004141"/>
    </source>
</evidence>
<evidence type="ECO:0000256" key="3">
    <source>
        <dbReference type="ARBA" id="ARBA00022989"/>
    </source>
</evidence>
<keyword evidence="4 6" id="KW-0472">Membrane</keyword>
<keyword evidence="2 6" id="KW-0812">Transmembrane</keyword>
<evidence type="ECO:0000256" key="4">
    <source>
        <dbReference type="ARBA" id="ARBA00023136"/>
    </source>
</evidence>
<dbReference type="OrthoDB" id="5547497at2759"/>
<evidence type="ECO:0000256" key="5">
    <source>
        <dbReference type="SAM" id="MobiDB-lite"/>
    </source>
</evidence>
<feature type="domain" description="Sugar phosphate transporter" evidence="7">
    <location>
        <begin position="11"/>
        <end position="301"/>
    </location>
</feature>
<feature type="transmembrane region" description="Helical" evidence="6">
    <location>
        <begin position="6"/>
        <end position="24"/>
    </location>
</feature>
<feature type="transmembrane region" description="Helical" evidence="6">
    <location>
        <begin position="188"/>
        <end position="208"/>
    </location>
</feature>
<evidence type="ECO:0000313" key="8">
    <source>
        <dbReference type="EMBL" id="KIK59647.1"/>
    </source>
</evidence>
<dbReference type="GO" id="GO:0016020">
    <property type="term" value="C:membrane"/>
    <property type="evidence" value="ECO:0007669"/>
    <property type="project" value="UniProtKB-SubCell"/>
</dbReference>
<dbReference type="EMBL" id="KN834778">
    <property type="protein sequence ID" value="KIK59647.1"/>
    <property type="molecule type" value="Genomic_DNA"/>
</dbReference>
<organism evidence="8 9">
    <name type="scientific">Collybiopsis luxurians FD-317 M1</name>
    <dbReference type="NCBI Taxonomy" id="944289"/>
    <lineage>
        <taxon>Eukaryota</taxon>
        <taxon>Fungi</taxon>
        <taxon>Dikarya</taxon>
        <taxon>Basidiomycota</taxon>
        <taxon>Agaricomycotina</taxon>
        <taxon>Agaricomycetes</taxon>
        <taxon>Agaricomycetidae</taxon>
        <taxon>Agaricales</taxon>
        <taxon>Marasmiineae</taxon>
        <taxon>Omphalotaceae</taxon>
        <taxon>Collybiopsis</taxon>
        <taxon>Collybiopsis luxurians</taxon>
    </lineage>
</organism>
<evidence type="ECO:0000256" key="6">
    <source>
        <dbReference type="SAM" id="Phobius"/>
    </source>
</evidence>
<feature type="transmembrane region" description="Helical" evidence="6">
    <location>
        <begin position="36"/>
        <end position="54"/>
    </location>
</feature>
<evidence type="ECO:0000313" key="9">
    <source>
        <dbReference type="Proteomes" id="UP000053593"/>
    </source>
</evidence>
<dbReference type="PANTHER" id="PTHR11132">
    <property type="entry name" value="SOLUTE CARRIER FAMILY 35"/>
    <property type="match status" value="1"/>
</dbReference>
<gene>
    <name evidence="8" type="ORF">GYMLUDRAFT_44082</name>
</gene>